<feature type="transmembrane region" description="Helical" evidence="1">
    <location>
        <begin position="20"/>
        <end position="39"/>
    </location>
</feature>
<proteinExistence type="predicted"/>
<dbReference type="InterPro" id="IPR050697">
    <property type="entry name" value="Adenylyl/Guanylyl_Cyclase_3/4"/>
</dbReference>
<keyword evidence="1" id="KW-0472">Membrane</keyword>
<feature type="transmembrane region" description="Helical" evidence="1">
    <location>
        <begin position="51"/>
        <end position="71"/>
    </location>
</feature>
<accession>A0A397FYW1</accession>
<dbReference type="SUPFAM" id="SSF55073">
    <property type="entry name" value="Nucleotide cyclase"/>
    <property type="match status" value="1"/>
</dbReference>
<dbReference type="InterPro" id="IPR029787">
    <property type="entry name" value="Nucleotide_cyclase"/>
</dbReference>
<keyword evidence="1" id="KW-1133">Transmembrane helix</keyword>
<organism evidence="2 3">
    <name type="scientific">Aphanomyces astaci</name>
    <name type="common">Crayfish plague agent</name>
    <dbReference type="NCBI Taxonomy" id="112090"/>
    <lineage>
        <taxon>Eukaryota</taxon>
        <taxon>Sar</taxon>
        <taxon>Stramenopiles</taxon>
        <taxon>Oomycota</taxon>
        <taxon>Saprolegniomycetes</taxon>
        <taxon>Saprolegniales</taxon>
        <taxon>Verrucalvaceae</taxon>
        <taxon>Aphanomyces</taxon>
    </lineage>
</organism>
<dbReference type="Proteomes" id="UP000266196">
    <property type="component" value="Unassembled WGS sequence"/>
</dbReference>
<dbReference type="PANTHER" id="PTHR43081:SF1">
    <property type="entry name" value="ADENYLATE CYCLASE, TERMINAL-DIFFERENTIATION SPECIFIC"/>
    <property type="match status" value="1"/>
</dbReference>
<name>A0A397FYW1_APHAT</name>
<feature type="transmembrane region" description="Helical" evidence="1">
    <location>
        <begin position="211"/>
        <end position="239"/>
    </location>
</feature>
<evidence type="ECO:0000256" key="1">
    <source>
        <dbReference type="SAM" id="Phobius"/>
    </source>
</evidence>
<gene>
    <name evidence="2" type="ORF">DYB31_002894</name>
</gene>
<evidence type="ECO:0000313" key="3">
    <source>
        <dbReference type="Proteomes" id="UP000266196"/>
    </source>
</evidence>
<keyword evidence="1" id="KW-0812">Transmembrane</keyword>
<reference evidence="2 3" key="1">
    <citation type="submission" date="2018-08" db="EMBL/GenBank/DDBJ databases">
        <title>Aphanomyces genome sequencing and annotation.</title>
        <authorList>
            <person name="Minardi D."/>
            <person name="Oidtmann B."/>
            <person name="Van Der Giezen M."/>
            <person name="Studholme D.J."/>
        </authorList>
    </citation>
    <scope>NUCLEOTIDE SEQUENCE [LARGE SCALE GENOMIC DNA]</scope>
    <source>
        <strain evidence="2 3">197901</strain>
    </source>
</reference>
<feature type="transmembrane region" description="Helical" evidence="1">
    <location>
        <begin position="310"/>
        <end position="329"/>
    </location>
</feature>
<sequence>MTAEPPEPSVPYGFPRWSFLYTIIFCFSFVACISASVTLRRSTKAISSCVCYAMYWYFVCKSIYSFCRIFVLAKSVSEYINGHSSWLRLDEARDVGGFRLLGNETSNDPLIQLEQPPMTVKVALFIGDAALVSSCLWMLVLVLELLRLVKTTMDRGATAEKRMLYFYLYFNFWAVATYFTAQLIVSSNQGESGRTILESTGEAFYSERFEAVLITAASVQSLVLTAVSFAYGSPVAAIFHASMCRVFYLNRTGLNLESVECRVVQSPLYKRLKRILVVYVACTVPYLTFSWVVVAKAYGYMNIVPDELTILSTALYAVSGFALAFVLVANQQCMLSWCMVSDDVIQQIQANEAPTDFPVFVNTDIESSSALWGALGSVMLDAQDIHDNLLRTLLVPHHGYEITTAGDSFQLAFHNIADAVAYCLDVQEQLLLQPWPPAFVDCQMPGSATITTQLSLLQRPKTVFHGVRVRMGIHASNPAEGPLVNQVHPVTSRMAYVGLSELIGREVSAIGRGGQIIVTAPIVRWLRASTANNAAWTKTHPIVLQELGVHRVPDLKIDLGIAQVLPVSLKGRLALIPPPSKVQTMLTYCPRLSNNYDLLISPMETTSHNSDVSIAA</sequence>
<evidence type="ECO:0000313" key="2">
    <source>
        <dbReference type="EMBL" id="RHZ38980.1"/>
    </source>
</evidence>
<dbReference type="PANTHER" id="PTHR43081">
    <property type="entry name" value="ADENYLATE CYCLASE, TERMINAL-DIFFERENTIATION SPECIFIC-RELATED"/>
    <property type="match status" value="1"/>
</dbReference>
<dbReference type="Gene3D" id="3.30.70.1230">
    <property type="entry name" value="Nucleotide cyclase"/>
    <property type="match status" value="1"/>
</dbReference>
<dbReference type="EMBL" id="QUTE01004261">
    <property type="protein sequence ID" value="RHZ38980.1"/>
    <property type="molecule type" value="Genomic_DNA"/>
</dbReference>
<comment type="caution">
    <text evidence="2">The sequence shown here is derived from an EMBL/GenBank/DDBJ whole genome shotgun (WGS) entry which is preliminary data.</text>
</comment>
<feature type="transmembrane region" description="Helical" evidence="1">
    <location>
        <begin position="122"/>
        <end position="143"/>
    </location>
</feature>
<feature type="transmembrane region" description="Helical" evidence="1">
    <location>
        <begin position="276"/>
        <end position="298"/>
    </location>
</feature>
<dbReference type="VEuPathDB" id="FungiDB:H257_05296"/>
<dbReference type="AlphaFoldDB" id="A0A397FYW1"/>
<protein>
    <submittedName>
        <fullName evidence="2">Uncharacterized protein</fullName>
    </submittedName>
</protein>
<feature type="transmembrane region" description="Helical" evidence="1">
    <location>
        <begin position="164"/>
        <end position="185"/>
    </location>
</feature>